<dbReference type="SUPFAM" id="SSF54695">
    <property type="entry name" value="POZ domain"/>
    <property type="match status" value="1"/>
</dbReference>
<evidence type="ECO:0000259" key="1">
    <source>
        <dbReference type="PROSITE" id="PS51886"/>
    </source>
</evidence>
<sequence length="207" mass="24558">MEDNDIVKFNVGGSQFLTYRSTISKKLRKIAPRTEFYRSNLFEELLNDPNTTLYENKELFFDRNPQYFDYILDFYRHIKVDNEGNIYSIEFKERLPQDDFTLNCIKKEAEFYKVDHLVELLDAQLKNEFAESLILTRTLAKRLIKLCELAKSSDWELIYRASRDGFSADDFHFKCDNVIKTLTLIQTQDNFIFGGYTEQSWSDRGVN</sequence>
<dbReference type="AlphaFoldDB" id="A0A3M7Q243"/>
<dbReference type="PANTHER" id="PTHR14499:SF136">
    <property type="entry name" value="GH08630P"/>
    <property type="match status" value="1"/>
</dbReference>
<dbReference type="PROSITE" id="PS51886">
    <property type="entry name" value="TLDC"/>
    <property type="match status" value="1"/>
</dbReference>
<dbReference type="EMBL" id="REGN01007701">
    <property type="protein sequence ID" value="RNA05500.1"/>
    <property type="molecule type" value="Genomic_DNA"/>
</dbReference>
<comment type="caution">
    <text evidence="2">The sequence shown here is derived from an EMBL/GenBank/DDBJ whole genome shotgun (WGS) entry which is preliminary data.</text>
</comment>
<dbReference type="InterPro" id="IPR003131">
    <property type="entry name" value="T1-type_BTB"/>
</dbReference>
<dbReference type="SMART" id="SM00225">
    <property type="entry name" value="BTB"/>
    <property type="match status" value="1"/>
</dbReference>
<dbReference type="Proteomes" id="UP000276133">
    <property type="component" value="Unassembled WGS sequence"/>
</dbReference>
<accession>A0A3M7Q243</accession>
<feature type="domain" description="TLDc" evidence="1">
    <location>
        <begin position="133"/>
        <end position="207"/>
    </location>
</feature>
<dbReference type="Gene3D" id="3.30.710.10">
    <property type="entry name" value="Potassium Channel Kv1.1, Chain A"/>
    <property type="match status" value="1"/>
</dbReference>
<evidence type="ECO:0000313" key="2">
    <source>
        <dbReference type="EMBL" id="RNA05500.1"/>
    </source>
</evidence>
<dbReference type="InterPro" id="IPR006571">
    <property type="entry name" value="TLDc_dom"/>
</dbReference>
<dbReference type="STRING" id="10195.A0A3M7Q243"/>
<organism evidence="2 3">
    <name type="scientific">Brachionus plicatilis</name>
    <name type="common">Marine rotifer</name>
    <name type="synonym">Brachionus muelleri</name>
    <dbReference type="NCBI Taxonomy" id="10195"/>
    <lineage>
        <taxon>Eukaryota</taxon>
        <taxon>Metazoa</taxon>
        <taxon>Spiralia</taxon>
        <taxon>Gnathifera</taxon>
        <taxon>Rotifera</taxon>
        <taxon>Eurotatoria</taxon>
        <taxon>Monogononta</taxon>
        <taxon>Pseudotrocha</taxon>
        <taxon>Ploima</taxon>
        <taxon>Brachionidae</taxon>
        <taxon>Brachionus</taxon>
    </lineage>
</organism>
<evidence type="ECO:0000313" key="3">
    <source>
        <dbReference type="Proteomes" id="UP000276133"/>
    </source>
</evidence>
<dbReference type="GO" id="GO:0051260">
    <property type="term" value="P:protein homooligomerization"/>
    <property type="evidence" value="ECO:0007669"/>
    <property type="project" value="InterPro"/>
</dbReference>
<name>A0A3M7Q243_BRAPC</name>
<dbReference type="InterPro" id="IPR011333">
    <property type="entry name" value="SKP1/BTB/POZ_sf"/>
</dbReference>
<dbReference type="Pfam" id="PF07534">
    <property type="entry name" value="TLD"/>
    <property type="match status" value="1"/>
</dbReference>
<proteinExistence type="predicted"/>
<dbReference type="OrthoDB" id="10001977at2759"/>
<dbReference type="Pfam" id="PF02214">
    <property type="entry name" value="BTB_2"/>
    <property type="match status" value="1"/>
</dbReference>
<protein>
    <submittedName>
        <fullName evidence="2">BTB POZ domain-containing KCTD21</fullName>
    </submittedName>
</protein>
<dbReference type="PANTHER" id="PTHR14499">
    <property type="entry name" value="POTASSIUM CHANNEL TETRAMERIZATION DOMAIN-CONTAINING"/>
    <property type="match status" value="1"/>
</dbReference>
<dbReference type="InterPro" id="IPR000210">
    <property type="entry name" value="BTB/POZ_dom"/>
</dbReference>
<reference evidence="2 3" key="1">
    <citation type="journal article" date="2018" name="Sci. Rep.">
        <title>Genomic signatures of local adaptation to the degree of environmental predictability in rotifers.</title>
        <authorList>
            <person name="Franch-Gras L."/>
            <person name="Hahn C."/>
            <person name="Garcia-Roger E.M."/>
            <person name="Carmona M.J."/>
            <person name="Serra M."/>
            <person name="Gomez A."/>
        </authorList>
    </citation>
    <scope>NUCLEOTIDE SEQUENCE [LARGE SCALE GENOMIC DNA]</scope>
    <source>
        <strain evidence="2">HYR1</strain>
    </source>
</reference>
<gene>
    <name evidence="2" type="ORF">BpHYR1_033917</name>
</gene>
<keyword evidence="3" id="KW-1185">Reference proteome</keyword>